<feature type="compositionally biased region" description="Basic residues" evidence="1">
    <location>
        <begin position="119"/>
        <end position="134"/>
    </location>
</feature>
<feature type="compositionally biased region" description="Basic and acidic residues" evidence="1">
    <location>
        <begin position="70"/>
        <end position="80"/>
    </location>
</feature>
<evidence type="ECO:0000256" key="1">
    <source>
        <dbReference type="SAM" id="MobiDB-lite"/>
    </source>
</evidence>
<keyword evidence="4" id="KW-1185">Reference proteome</keyword>
<accession>A0A6A5YDN8</accession>
<feature type="region of interest" description="Disordered" evidence="1">
    <location>
        <begin position="25"/>
        <end position="136"/>
    </location>
</feature>
<organism evidence="3 4">
    <name type="scientific">Saccharata proteae CBS 121410</name>
    <dbReference type="NCBI Taxonomy" id="1314787"/>
    <lineage>
        <taxon>Eukaryota</taxon>
        <taxon>Fungi</taxon>
        <taxon>Dikarya</taxon>
        <taxon>Ascomycota</taxon>
        <taxon>Pezizomycotina</taxon>
        <taxon>Dothideomycetes</taxon>
        <taxon>Dothideomycetes incertae sedis</taxon>
        <taxon>Botryosphaeriales</taxon>
        <taxon>Saccharataceae</taxon>
        <taxon>Saccharata</taxon>
    </lineage>
</organism>
<evidence type="ECO:0000259" key="2">
    <source>
        <dbReference type="PROSITE" id="PS50174"/>
    </source>
</evidence>
<feature type="compositionally biased region" description="Low complexity" evidence="1">
    <location>
        <begin position="32"/>
        <end position="42"/>
    </location>
</feature>
<dbReference type="Pfam" id="PF01585">
    <property type="entry name" value="G-patch"/>
    <property type="match status" value="1"/>
</dbReference>
<dbReference type="EMBL" id="ML978715">
    <property type="protein sequence ID" value="KAF2088964.1"/>
    <property type="molecule type" value="Genomic_DNA"/>
</dbReference>
<dbReference type="PROSITE" id="PS50174">
    <property type="entry name" value="G_PATCH"/>
    <property type="match status" value="1"/>
</dbReference>
<feature type="compositionally biased region" description="Basic and acidic residues" evidence="1">
    <location>
        <begin position="193"/>
        <end position="210"/>
    </location>
</feature>
<gene>
    <name evidence="3" type="ORF">K490DRAFT_38759</name>
</gene>
<dbReference type="InterPro" id="IPR000467">
    <property type="entry name" value="G_patch_dom"/>
</dbReference>
<dbReference type="InterPro" id="IPR039146">
    <property type="entry name" value="GPANK1"/>
</dbReference>
<reference evidence="3" key="1">
    <citation type="journal article" date="2020" name="Stud. Mycol.">
        <title>101 Dothideomycetes genomes: a test case for predicting lifestyles and emergence of pathogens.</title>
        <authorList>
            <person name="Haridas S."/>
            <person name="Albert R."/>
            <person name="Binder M."/>
            <person name="Bloem J."/>
            <person name="Labutti K."/>
            <person name="Salamov A."/>
            <person name="Andreopoulos B."/>
            <person name="Baker S."/>
            <person name="Barry K."/>
            <person name="Bills G."/>
            <person name="Bluhm B."/>
            <person name="Cannon C."/>
            <person name="Castanera R."/>
            <person name="Culley D."/>
            <person name="Daum C."/>
            <person name="Ezra D."/>
            <person name="Gonzalez J."/>
            <person name="Henrissat B."/>
            <person name="Kuo A."/>
            <person name="Liang C."/>
            <person name="Lipzen A."/>
            <person name="Lutzoni F."/>
            <person name="Magnuson J."/>
            <person name="Mondo S."/>
            <person name="Nolan M."/>
            <person name="Ohm R."/>
            <person name="Pangilinan J."/>
            <person name="Park H.-J."/>
            <person name="Ramirez L."/>
            <person name="Alfaro M."/>
            <person name="Sun H."/>
            <person name="Tritt A."/>
            <person name="Yoshinaga Y."/>
            <person name="Zwiers L.-H."/>
            <person name="Turgeon B."/>
            <person name="Goodwin S."/>
            <person name="Spatafora J."/>
            <person name="Crous P."/>
            <person name="Grigoriev I."/>
        </authorList>
    </citation>
    <scope>NUCLEOTIDE SEQUENCE</scope>
    <source>
        <strain evidence="3">CBS 121410</strain>
    </source>
</reference>
<dbReference type="AlphaFoldDB" id="A0A6A5YDN8"/>
<dbReference type="PANTHER" id="PTHR20923">
    <property type="entry name" value="BAT4 PROTEIN-RELATED"/>
    <property type="match status" value="1"/>
</dbReference>
<dbReference type="OrthoDB" id="20282at2759"/>
<feature type="domain" description="G-patch" evidence="2">
    <location>
        <begin position="131"/>
        <end position="179"/>
    </location>
</feature>
<evidence type="ECO:0000313" key="3">
    <source>
        <dbReference type="EMBL" id="KAF2088964.1"/>
    </source>
</evidence>
<protein>
    <recommendedName>
        <fullName evidence="2">G-patch domain-containing protein</fullName>
    </recommendedName>
</protein>
<evidence type="ECO:0000313" key="4">
    <source>
        <dbReference type="Proteomes" id="UP000799776"/>
    </source>
</evidence>
<dbReference type="GO" id="GO:0003676">
    <property type="term" value="F:nucleic acid binding"/>
    <property type="evidence" value="ECO:0007669"/>
    <property type="project" value="InterPro"/>
</dbReference>
<feature type="region of interest" description="Disordered" evidence="1">
    <location>
        <begin position="149"/>
        <end position="214"/>
    </location>
</feature>
<dbReference type="SMART" id="SM00443">
    <property type="entry name" value="G_patch"/>
    <property type="match status" value="1"/>
</dbReference>
<dbReference type="Proteomes" id="UP000799776">
    <property type="component" value="Unassembled WGS sequence"/>
</dbReference>
<sequence length="231" mass="25261">MSASDDDEYEIPLVDQRVFGAGLKRKRVKFVPSSTPASSTATGSKPDGASVSNRYLALVLGNKSESGNEDAEKSESEPEPKPVSTPAESPTICDVCKLPLDPESDSNGKHEASLAHQLSLKHSHPPSHIQRSRKGLAMLEARGWQADDRKGLGKAGEGMLHPIKVKEKNDTLGLGAQTPELKSAPPPKVQRLSGKEFRKQQEREKRKGEQLQHMFYQNDDIQKYLGELDGA</sequence>
<proteinExistence type="predicted"/>
<dbReference type="PANTHER" id="PTHR20923:SF1">
    <property type="entry name" value="G PATCH DOMAIN AND ANKYRIN REPEAT-CONTAINING PROTEIN 1"/>
    <property type="match status" value="1"/>
</dbReference>
<name>A0A6A5YDN8_9PEZI</name>